<accession>A0A5K7YJR5</accession>
<evidence type="ECO:0000256" key="1">
    <source>
        <dbReference type="ARBA" id="ARBA00001946"/>
    </source>
</evidence>
<dbReference type="PANTHER" id="PTHR43281:SF1">
    <property type="entry name" value="FARNESYL DIPHOSPHATE SYNTHASE"/>
    <property type="match status" value="1"/>
</dbReference>
<evidence type="ECO:0000256" key="6">
    <source>
        <dbReference type="ARBA" id="ARBA00023229"/>
    </source>
</evidence>
<reference evidence="8 9" key="1">
    <citation type="submission" date="2019-11" db="EMBL/GenBank/DDBJ databases">
        <title>Comparative genomics of hydrocarbon-degrading Desulfosarcina strains.</title>
        <authorList>
            <person name="Watanabe M."/>
            <person name="Kojima H."/>
            <person name="Fukui M."/>
        </authorList>
    </citation>
    <scope>NUCLEOTIDE SEQUENCE [LARGE SCALE GENOMIC DNA]</scope>
    <source>
        <strain evidence="8 9">PL12</strain>
    </source>
</reference>
<dbReference type="OrthoDB" id="9805316at2"/>
<name>A0A5K7YJR5_9BACT</name>
<sequence>MFDLKSYLEAVRQEVDERLRRFLVDLSPPTRISQAMAYSVMAGGKRLRPVLCVAAAETVGGSRSSVLPLACALELIHTYSLIHDDLPAMDDDEKRRGKPTCHVRFDEATAILAGDALLTLAFEILATTGGQRTPHEGLKWMTAIARVASAVGFRGMIEGQMQDMAFEGTLVSEPELERLHRLKTGRLIEAAVGVGALVGGASSRHQNALHVYAQNIGLAFQVADDLLNVTGDPQRLGKAVGTDRIRGKNTYPSLMGLDGARTLAAQLVDNALKALDTFDNKADSLRAIAHYVIERNR</sequence>
<dbReference type="InterPro" id="IPR000092">
    <property type="entry name" value="Polyprenyl_synt"/>
</dbReference>
<evidence type="ECO:0000256" key="7">
    <source>
        <dbReference type="RuleBase" id="RU004466"/>
    </source>
</evidence>
<evidence type="ECO:0000256" key="3">
    <source>
        <dbReference type="ARBA" id="ARBA00022679"/>
    </source>
</evidence>
<evidence type="ECO:0000313" key="8">
    <source>
        <dbReference type="EMBL" id="BBO67021.1"/>
    </source>
</evidence>
<organism evidence="8 9">
    <name type="scientific">Desulfosarcina alkanivorans</name>
    <dbReference type="NCBI Taxonomy" id="571177"/>
    <lineage>
        <taxon>Bacteria</taxon>
        <taxon>Pseudomonadati</taxon>
        <taxon>Thermodesulfobacteriota</taxon>
        <taxon>Desulfobacteria</taxon>
        <taxon>Desulfobacterales</taxon>
        <taxon>Desulfosarcinaceae</taxon>
        <taxon>Desulfosarcina</taxon>
    </lineage>
</organism>
<protein>
    <submittedName>
        <fullName evidence="8">Farnesyl-diphosphate synthase</fullName>
    </submittedName>
</protein>
<dbReference type="FunFam" id="1.10.600.10:FF:000001">
    <property type="entry name" value="Geranylgeranyl diphosphate synthase"/>
    <property type="match status" value="1"/>
</dbReference>
<evidence type="ECO:0000256" key="4">
    <source>
        <dbReference type="ARBA" id="ARBA00022723"/>
    </source>
</evidence>
<dbReference type="KEGG" id="dalk:DSCA_09510"/>
<keyword evidence="6" id="KW-0414">Isoprene biosynthesis</keyword>
<dbReference type="SUPFAM" id="SSF48576">
    <property type="entry name" value="Terpenoid synthases"/>
    <property type="match status" value="1"/>
</dbReference>
<keyword evidence="9" id="KW-1185">Reference proteome</keyword>
<dbReference type="SFLD" id="SFLDS00005">
    <property type="entry name" value="Isoprenoid_Synthase_Type_I"/>
    <property type="match status" value="1"/>
</dbReference>
<dbReference type="CDD" id="cd00685">
    <property type="entry name" value="Trans_IPPS_HT"/>
    <property type="match status" value="1"/>
</dbReference>
<comment type="cofactor">
    <cofactor evidence="1">
        <name>Mg(2+)</name>
        <dbReference type="ChEBI" id="CHEBI:18420"/>
    </cofactor>
</comment>
<dbReference type="Pfam" id="PF00348">
    <property type="entry name" value="polyprenyl_synt"/>
    <property type="match status" value="1"/>
</dbReference>
<keyword evidence="3 7" id="KW-0808">Transferase</keyword>
<dbReference type="InterPro" id="IPR033749">
    <property type="entry name" value="Polyprenyl_synt_CS"/>
</dbReference>
<evidence type="ECO:0000256" key="2">
    <source>
        <dbReference type="ARBA" id="ARBA00006706"/>
    </source>
</evidence>
<dbReference type="GO" id="GO:0046872">
    <property type="term" value="F:metal ion binding"/>
    <property type="evidence" value="ECO:0007669"/>
    <property type="project" value="UniProtKB-KW"/>
</dbReference>
<dbReference type="EMBL" id="AP021874">
    <property type="protein sequence ID" value="BBO67021.1"/>
    <property type="molecule type" value="Genomic_DNA"/>
</dbReference>
<dbReference type="InterPro" id="IPR008949">
    <property type="entry name" value="Isoprenoid_synthase_dom_sf"/>
</dbReference>
<dbReference type="NCBIfam" id="NF045485">
    <property type="entry name" value="FPPsyn"/>
    <property type="match status" value="1"/>
</dbReference>
<dbReference type="PANTHER" id="PTHR43281">
    <property type="entry name" value="FARNESYL DIPHOSPHATE SYNTHASE"/>
    <property type="match status" value="1"/>
</dbReference>
<gene>
    <name evidence="8" type="ORF">DSCA_09510</name>
</gene>
<proteinExistence type="inferred from homology"/>
<dbReference type="PROSITE" id="PS00444">
    <property type="entry name" value="POLYPRENYL_SYNTHASE_2"/>
    <property type="match status" value="1"/>
</dbReference>
<keyword evidence="5" id="KW-0460">Magnesium</keyword>
<dbReference type="GO" id="GO:0004659">
    <property type="term" value="F:prenyltransferase activity"/>
    <property type="evidence" value="ECO:0007669"/>
    <property type="project" value="InterPro"/>
</dbReference>
<dbReference type="Proteomes" id="UP000427906">
    <property type="component" value="Chromosome"/>
</dbReference>
<dbReference type="GO" id="GO:0016114">
    <property type="term" value="P:terpenoid biosynthetic process"/>
    <property type="evidence" value="ECO:0007669"/>
    <property type="project" value="UniProtKB-ARBA"/>
</dbReference>
<dbReference type="SFLD" id="SFLDG01017">
    <property type="entry name" value="Polyprenyl_Transferase_Like"/>
    <property type="match status" value="1"/>
</dbReference>
<dbReference type="Gene3D" id="1.10.600.10">
    <property type="entry name" value="Farnesyl Diphosphate Synthase"/>
    <property type="match status" value="1"/>
</dbReference>
<evidence type="ECO:0000256" key="5">
    <source>
        <dbReference type="ARBA" id="ARBA00022842"/>
    </source>
</evidence>
<dbReference type="GO" id="GO:0005737">
    <property type="term" value="C:cytoplasm"/>
    <property type="evidence" value="ECO:0007669"/>
    <property type="project" value="UniProtKB-ARBA"/>
</dbReference>
<dbReference type="RefSeq" id="WP_155315326.1">
    <property type="nucleotide sequence ID" value="NZ_AP021874.1"/>
</dbReference>
<dbReference type="InterPro" id="IPR053378">
    <property type="entry name" value="Prenyl_diphosphate_synthase"/>
</dbReference>
<dbReference type="AlphaFoldDB" id="A0A5K7YJR5"/>
<evidence type="ECO:0000313" key="9">
    <source>
        <dbReference type="Proteomes" id="UP000427906"/>
    </source>
</evidence>
<comment type="similarity">
    <text evidence="2 7">Belongs to the FPP/GGPP synthase family.</text>
</comment>
<keyword evidence="4" id="KW-0479">Metal-binding</keyword>
<dbReference type="PROSITE" id="PS00723">
    <property type="entry name" value="POLYPRENYL_SYNTHASE_1"/>
    <property type="match status" value="1"/>
</dbReference>